<gene>
    <name evidence="1" type="ORF">PHYSODRAFT_300354</name>
</gene>
<proteinExistence type="predicted"/>
<dbReference type="Proteomes" id="UP000002640">
    <property type="component" value="Unassembled WGS sequence"/>
</dbReference>
<dbReference type="AlphaFoldDB" id="G4ZHX7"/>
<evidence type="ECO:0000313" key="1">
    <source>
        <dbReference type="EMBL" id="EGZ17200.1"/>
    </source>
</evidence>
<name>G4ZHX7_PHYSP</name>
<reference evidence="1 2" key="1">
    <citation type="journal article" date="2006" name="Science">
        <title>Phytophthora genome sequences uncover evolutionary origins and mechanisms of pathogenesis.</title>
        <authorList>
            <person name="Tyler B.M."/>
            <person name="Tripathy S."/>
            <person name="Zhang X."/>
            <person name="Dehal P."/>
            <person name="Jiang R.H."/>
            <person name="Aerts A."/>
            <person name="Arredondo F.D."/>
            <person name="Baxter L."/>
            <person name="Bensasson D."/>
            <person name="Beynon J.L."/>
            <person name="Chapman J."/>
            <person name="Damasceno C.M."/>
            <person name="Dorrance A.E."/>
            <person name="Dou D."/>
            <person name="Dickerman A.W."/>
            <person name="Dubchak I.L."/>
            <person name="Garbelotto M."/>
            <person name="Gijzen M."/>
            <person name="Gordon S.G."/>
            <person name="Govers F."/>
            <person name="Grunwald N.J."/>
            <person name="Huang W."/>
            <person name="Ivors K.L."/>
            <person name="Jones R.W."/>
            <person name="Kamoun S."/>
            <person name="Krampis K."/>
            <person name="Lamour K.H."/>
            <person name="Lee M.K."/>
            <person name="McDonald W.H."/>
            <person name="Medina M."/>
            <person name="Meijer H.J."/>
            <person name="Nordberg E.K."/>
            <person name="Maclean D.J."/>
            <person name="Ospina-Giraldo M.D."/>
            <person name="Morris P.F."/>
            <person name="Phuntumart V."/>
            <person name="Putnam N.H."/>
            <person name="Rash S."/>
            <person name="Rose J.K."/>
            <person name="Sakihama Y."/>
            <person name="Salamov A.A."/>
            <person name="Savidor A."/>
            <person name="Scheuring C.F."/>
            <person name="Smith B.M."/>
            <person name="Sobral B.W."/>
            <person name="Terry A."/>
            <person name="Torto-Alalibo T.A."/>
            <person name="Win J."/>
            <person name="Xu Z."/>
            <person name="Zhang H."/>
            <person name="Grigoriev I.V."/>
            <person name="Rokhsar D.S."/>
            <person name="Boore J.L."/>
        </authorList>
    </citation>
    <scope>NUCLEOTIDE SEQUENCE [LARGE SCALE GENOMIC DNA]</scope>
    <source>
        <strain evidence="1 2">P6497</strain>
    </source>
</reference>
<sequence length="291" mass="33445">MASAMRASLMRAAALQLRRQTPQTAAAMRATSYPQSAVAQTQLRSMSVFSNIKKTVSGKLEERNQLKQGEAYKQQMIELSQKEKFDLNGFYDHLKRLMWWCCGAFVSVVSVDVLEKRRCERRHWLAIHDPRRVDHADEGVHGHPGVDGGMLMMIEQIDFWVSSVLTGVGCLVLALQPEYRDNPRLINGKVKRKISEKAGHVRHTVIAVEYWCSVCGDLMFFSAVNVVLQSPEEINNMLRNYEQLSALHIWLVKRVERGLRIPETLDETTELVRQDPTGFPAKKFRMKQRRY</sequence>
<dbReference type="KEGG" id="psoj:PHYSODRAFT_300354"/>
<organism evidence="1 2">
    <name type="scientific">Phytophthora sojae (strain P6497)</name>
    <name type="common">Soybean stem and root rot agent</name>
    <name type="synonym">Phytophthora megasperma f. sp. glycines</name>
    <dbReference type="NCBI Taxonomy" id="1094619"/>
    <lineage>
        <taxon>Eukaryota</taxon>
        <taxon>Sar</taxon>
        <taxon>Stramenopiles</taxon>
        <taxon>Oomycota</taxon>
        <taxon>Peronosporomycetes</taxon>
        <taxon>Peronosporales</taxon>
        <taxon>Peronosporaceae</taxon>
        <taxon>Phytophthora</taxon>
    </lineage>
</organism>
<protein>
    <submittedName>
        <fullName evidence="1">Uncharacterized protein</fullName>
    </submittedName>
</protein>
<accession>G4ZHX7</accession>
<dbReference type="GeneID" id="20641852"/>
<dbReference type="RefSeq" id="XP_009526258.1">
    <property type="nucleotide sequence ID" value="XM_009527963.1"/>
</dbReference>
<evidence type="ECO:0000313" key="2">
    <source>
        <dbReference type="Proteomes" id="UP000002640"/>
    </source>
</evidence>
<dbReference type="EMBL" id="JH159154">
    <property type="protein sequence ID" value="EGZ17200.1"/>
    <property type="molecule type" value="Genomic_DNA"/>
</dbReference>
<dbReference type="InParanoid" id="G4ZHX7"/>
<keyword evidence="2" id="KW-1185">Reference proteome</keyword>